<comment type="caution">
    <text evidence="1">The sequence shown here is derived from an EMBL/GenBank/DDBJ whole genome shotgun (WGS) entry which is preliminary data.</text>
</comment>
<evidence type="ECO:0000313" key="1">
    <source>
        <dbReference type="EMBL" id="GMT34440.1"/>
    </source>
</evidence>
<dbReference type="EMBL" id="BTSY01000006">
    <property type="protein sequence ID" value="GMT34440.1"/>
    <property type="molecule type" value="Genomic_DNA"/>
</dbReference>
<protein>
    <recommendedName>
        <fullName evidence="3">Chondroitin proteoglycan 4 domain-containing protein</fullName>
    </recommendedName>
</protein>
<feature type="non-terminal residue" evidence="1">
    <location>
        <position position="1"/>
    </location>
</feature>
<proteinExistence type="predicted"/>
<name>A0AAV5WV35_9BILA</name>
<organism evidence="1 2">
    <name type="scientific">Pristionchus fissidentatus</name>
    <dbReference type="NCBI Taxonomy" id="1538716"/>
    <lineage>
        <taxon>Eukaryota</taxon>
        <taxon>Metazoa</taxon>
        <taxon>Ecdysozoa</taxon>
        <taxon>Nematoda</taxon>
        <taxon>Chromadorea</taxon>
        <taxon>Rhabditida</taxon>
        <taxon>Rhabditina</taxon>
        <taxon>Diplogasteromorpha</taxon>
        <taxon>Diplogasteroidea</taxon>
        <taxon>Neodiplogasteridae</taxon>
        <taxon>Pristionchus</taxon>
    </lineage>
</organism>
<dbReference type="AlphaFoldDB" id="A0AAV5WV35"/>
<feature type="non-terminal residue" evidence="1">
    <location>
        <position position="144"/>
    </location>
</feature>
<accession>A0AAV5WV35</accession>
<keyword evidence="2" id="KW-1185">Reference proteome</keyword>
<reference evidence="1" key="1">
    <citation type="submission" date="2023-10" db="EMBL/GenBank/DDBJ databases">
        <title>Genome assembly of Pristionchus species.</title>
        <authorList>
            <person name="Yoshida K."/>
            <person name="Sommer R.J."/>
        </authorList>
    </citation>
    <scope>NUCLEOTIDE SEQUENCE</scope>
    <source>
        <strain evidence="1">RS5133</strain>
    </source>
</reference>
<evidence type="ECO:0000313" key="2">
    <source>
        <dbReference type="Proteomes" id="UP001432322"/>
    </source>
</evidence>
<gene>
    <name evidence="1" type="ORF">PFISCL1PPCAC_25737</name>
</gene>
<evidence type="ECO:0008006" key="3">
    <source>
        <dbReference type="Google" id="ProtNLM"/>
    </source>
</evidence>
<sequence length="144" mass="16320">SFAHDSCLANCVTTVKRKFAEAAGRHSTHYKDLLSPPFHSIIATHDDLTNMFEKIRRTCTDVKFFDGCLSKCRQSRERLLLQSSIHHWKFFCGAVSNSNAKGVRDYVRCEQKHLRRASINCSPINIKDLNSTSIAGLAQFCELV</sequence>
<dbReference type="Proteomes" id="UP001432322">
    <property type="component" value="Unassembled WGS sequence"/>
</dbReference>